<gene>
    <name evidence="2" type="ORF">LIER_06718</name>
</gene>
<evidence type="ECO:0000259" key="1">
    <source>
        <dbReference type="Pfam" id="PF04195"/>
    </source>
</evidence>
<keyword evidence="3" id="KW-1185">Reference proteome</keyword>
<proteinExistence type="predicted"/>
<organism evidence="2 3">
    <name type="scientific">Lithospermum erythrorhizon</name>
    <name type="common">Purple gromwell</name>
    <name type="synonym">Lithospermum officinale var. erythrorhizon</name>
    <dbReference type="NCBI Taxonomy" id="34254"/>
    <lineage>
        <taxon>Eukaryota</taxon>
        <taxon>Viridiplantae</taxon>
        <taxon>Streptophyta</taxon>
        <taxon>Embryophyta</taxon>
        <taxon>Tracheophyta</taxon>
        <taxon>Spermatophyta</taxon>
        <taxon>Magnoliopsida</taxon>
        <taxon>eudicotyledons</taxon>
        <taxon>Gunneridae</taxon>
        <taxon>Pentapetalae</taxon>
        <taxon>asterids</taxon>
        <taxon>lamiids</taxon>
        <taxon>Boraginales</taxon>
        <taxon>Boraginaceae</taxon>
        <taxon>Boraginoideae</taxon>
        <taxon>Lithospermeae</taxon>
        <taxon>Lithospermum</taxon>
    </lineage>
</organism>
<dbReference type="InterPro" id="IPR007321">
    <property type="entry name" value="Transposase_28"/>
</dbReference>
<feature type="domain" description="Transposase (putative) gypsy type" evidence="1">
    <location>
        <begin position="175"/>
        <end position="234"/>
    </location>
</feature>
<protein>
    <recommendedName>
        <fullName evidence="1">Transposase (putative) gypsy type domain-containing protein</fullName>
    </recommendedName>
</protein>
<dbReference type="EMBL" id="BAABME010000996">
    <property type="protein sequence ID" value="GAA0146870.1"/>
    <property type="molecule type" value="Genomic_DNA"/>
</dbReference>
<sequence length="250" mass="27710">MDPETLSLARLYTAVGKEFTDAGHLIFSRDHDLFANIAISQDVAQTVASRLNDSDVRENLRDLDVLYVEPLSVCPPSSSTTESPQVHPTPSVSQFASVAQADENTNKSGDPPTIIRDSLPVAFSKEDLINFKQYFSIPPFVEVRLPLEGEQVFESPIDPSQSESALAMRWTAMYIESLSYGARFPFCPFVNDLLIVVNRAIGKIRPTGWLDIIIFIVSCRMAKINPILSLFFNMHTTSHSGPLTSFPTAQ</sequence>
<name>A0AAV3P9C0_LITER</name>
<accession>A0AAV3P9C0</accession>
<evidence type="ECO:0000313" key="3">
    <source>
        <dbReference type="Proteomes" id="UP001454036"/>
    </source>
</evidence>
<dbReference type="AlphaFoldDB" id="A0AAV3P9C0"/>
<comment type="caution">
    <text evidence="2">The sequence shown here is derived from an EMBL/GenBank/DDBJ whole genome shotgun (WGS) entry which is preliminary data.</text>
</comment>
<dbReference type="Proteomes" id="UP001454036">
    <property type="component" value="Unassembled WGS sequence"/>
</dbReference>
<dbReference type="Pfam" id="PF04195">
    <property type="entry name" value="Transposase_28"/>
    <property type="match status" value="1"/>
</dbReference>
<evidence type="ECO:0000313" key="2">
    <source>
        <dbReference type="EMBL" id="GAA0146870.1"/>
    </source>
</evidence>
<reference evidence="2 3" key="1">
    <citation type="submission" date="2024-01" db="EMBL/GenBank/DDBJ databases">
        <title>The complete chloroplast genome sequence of Lithospermum erythrorhizon: insights into the phylogenetic relationship among Boraginaceae species and the maternal lineages of purple gromwells.</title>
        <authorList>
            <person name="Okada T."/>
            <person name="Watanabe K."/>
        </authorList>
    </citation>
    <scope>NUCLEOTIDE SEQUENCE [LARGE SCALE GENOMIC DNA]</scope>
</reference>